<dbReference type="OrthoDB" id="2013972at2759"/>
<dbReference type="Proteomes" id="UP000689129">
    <property type="component" value="Unassembled WGS sequence"/>
</dbReference>
<evidence type="ECO:0000313" key="4">
    <source>
        <dbReference type="EMBL" id="KAG7135749.1"/>
    </source>
</evidence>
<dbReference type="STRING" id="100787.A0A0G4LTU0"/>
<proteinExistence type="inferred from homology"/>
<dbReference type="PANTHER" id="PTHR43591">
    <property type="entry name" value="METHYLTRANSFERASE"/>
    <property type="match status" value="1"/>
</dbReference>
<dbReference type="EMBL" id="JAEMWZ010000117">
    <property type="protein sequence ID" value="KAG7135749.1"/>
    <property type="molecule type" value="Genomic_DNA"/>
</dbReference>
<evidence type="ECO:0000313" key="3">
    <source>
        <dbReference type="EMBL" id="CRK25493.1"/>
    </source>
</evidence>
<organism evidence="3 5">
    <name type="scientific">Verticillium longisporum</name>
    <name type="common">Verticillium dahliae var. longisporum</name>
    <dbReference type="NCBI Taxonomy" id="100787"/>
    <lineage>
        <taxon>Eukaryota</taxon>
        <taxon>Fungi</taxon>
        <taxon>Dikarya</taxon>
        <taxon>Ascomycota</taxon>
        <taxon>Pezizomycotina</taxon>
        <taxon>Sordariomycetes</taxon>
        <taxon>Hypocreomycetidae</taxon>
        <taxon>Glomerellales</taxon>
        <taxon>Plectosphaerellaceae</taxon>
        <taxon>Verticillium</taxon>
    </lineage>
</organism>
<dbReference type="GO" id="GO:0008168">
    <property type="term" value="F:methyltransferase activity"/>
    <property type="evidence" value="ECO:0007669"/>
    <property type="project" value="TreeGrafter"/>
</dbReference>
<feature type="compositionally biased region" description="Low complexity" evidence="2">
    <location>
        <begin position="1"/>
        <end position="40"/>
    </location>
</feature>
<gene>
    <name evidence="3" type="ORF">BN1708_004035</name>
    <name evidence="4" type="ORF">HYQ45_006561</name>
</gene>
<comment type="similarity">
    <text evidence="1">Belongs to the methyltransferase superfamily. LaeA methyltransferase family.</text>
</comment>
<dbReference type="Gene3D" id="3.40.50.150">
    <property type="entry name" value="Vaccinia Virus protein VP39"/>
    <property type="match status" value="1"/>
</dbReference>
<name>A0A0G4LTU0_VERLO</name>
<reference evidence="4" key="2">
    <citation type="journal article" date="2021" name="Mol. Plant Pathol.">
        <title>A 20-kb lineage-specific genomic region tames virulence in pathogenic amphidiploid Verticillium longisporum.</title>
        <authorList>
            <person name="Harting R."/>
            <person name="Starke J."/>
            <person name="Kusch H."/>
            <person name="Poggeler S."/>
            <person name="Maurus I."/>
            <person name="Schluter R."/>
            <person name="Landesfeind M."/>
            <person name="Bulla I."/>
            <person name="Nowrousian M."/>
            <person name="de Jonge R."/>
            <person name="Stahlhut G."/>
            <person name="Hoff K.J."/>
            <person name="Asshauer K.P."/>
            <person name="Thurmer A."/>
            <person name="Stanke M."/>
            <person name="Daniel R."/>
            <person name="Morgenstern B."/>
            <person name="Thomma B.P.H.J."/>
            <person name="Kronstad J.W."/>
            <person name="Braus-Stromeyer S.A."/>
            <person name="Braus G.H."/>
        </authorList>
    </citation>
    <scope>NUCLEOTIDE SEQUENCE</scope>
    <source>
        <strain evidence="4">Vl32</strain>
    </source>
</reference>
<dbReference type="CDD" id="cd02440">
    <property type="entry name" value="AdoMet_MTases"/>
    <property type="match status" value="1"/>
</dbReference>
<dbReference type="AlphaFoldDB" id="A0A0G4LTU0"/>
<keyword evidence="5" id="KW-1185">Reference proteome</keyword>
<evidence type="ECO:0000256" key="1">
    <source>
        <dbReference type="ARBA" id="ARBA00038158"/>
    </source>
</evidence>
<dbReference type="SUPFAM" id="SSF53335">
    <property type="entry name" value="S-adenosyl-L-methionine-dependent methyltransferases"/>
    <property type="match status" value="1"/>
</dbReference>
<protein>
    <submittedName>
        <fullName evidence="4">Secondary metabolism regulator LAE1 like protein</fullName>
    </submittedName>
</protein>
<dbReference type="InterPro" id="IPR029063">
    <property type="entry name" value="SAM-dependent_MTases_sf"/>
</dbReference>
<accession>A0A0G4LTU0</accession>
<dbReference type="Proteomes" id="UP000044602">
    <property type="component" value="Unassembled WGS sequence"/>
</dbReference>
<feature type="region of interest" description="Disordered" evidence="2">
    <location>
        <begin position="1"/>
        <end position="56"/>
    </location>
</feature>
<dbReference type="EMBL" id="CVQH01018890">
    <property type="protein sequence ID" value="CRK25493.1"/>
    <property type="molecule type" value="Genomic_DNA"/>
</dbReference>
<reference evidence="3 5" key="1">
    <citation type="submission" date="2015-05" db="EMBL/GenBank/DDBJ databases">
        <authorList>
            <person name="Wang D.B."/>
            <person name="Wang M."/>
        </authorList>
    </citation>
    <scope>NUCLEOTIDE SEQUENCE [LARGE SCALE GENOMIC DNA]</scope>
    <source>
        <strain evidence="3">VL1</strain>
    </source>
</reference>
<sequence length="373" mass="41304">MSEPQSQAAAAPPATSPKSSPPHVASPSASASPAIASGPDASDDHLQPIEVNDDDSVLGAEDDARSDYASDVSDTASVTSSVFNFEYENGRRYHSYRAGQYLLPNDDKEQDRLDLTHHVFSLTLHGELCISHLENPQRILDLGTGTGIWAIDAGDQFPAAEVIGTDLSPIQSSWVPPNVRFEVDDATLPWTWPRDHFDFVHARTLGGAIKDWPTLLRQCRDHLMPGGQLEIAEGRADFFCDDGTLTESSKTYQWLSEFRRLAQPLGFDIAPALPKLLEDAGFEDVRIVQRRVPLGTWPKDAHLRDVGRAFRVQFVEYALEAYSLALFTRLGGWTNEEAQVLFAMVRDEMKTNKVHLYTYTAFVTGRKPTTATS</sequence>
<dbReference type="Pfam" id="PF13489">
    <property type="entry name" value="Methyltransf_23"/>
    <property type="match status" value="1"/>
</dbReference>
<evidence type="ECO:0000256" key="2">
    <source>
        <dbReference type="SAM" id="MobiDB-lite"/>
    </source>
</evidence>
<dbReference type="PANTHER" id="PTHR43591:SF10">
    <property type="entry name" value="ABC TRANSMEMBRANE TYPE-1 DOMAIN-CONTAINING PROTEIN-RELATED"/>
    <property type="match status" value="1"/>
</dbReference>
<evidence type="ECO:0000313" key="5">
    <source>
        <dbReference type="Proteomes" id="UP000044602"/>
    </source>
</evidence>